<dbReference type="EMBL" id="JANPWB010000011">
    <property type="protein sequence ID" value="KAJ1127104.1"/>
    <property type="molecule type" value="Genomic_DNA"/>
</dbReference>
<organism evidence="1 2">
    <name type="scientific">Pleurodeles waltl</name>
    <name type="common">Iberian ribbed newt</name>
    <dbReference type="NCBI Taxonomy" id="8319"/>
    <lineage>
        <taxon>Eukaryota</taxon>
        <taxon>Metazoa</taxon>
        <taxon>Chordata</taxon>
        <taxon>Craniata</taxon>
        <taxon>Vertebrata</taxon>
        <taxon>Euteleostomi</taxon>
        <taxon>Amphibia</taxon>
        <taxon>Batrachia</taxon>
        <taxon>Caudata</taxon>
        <taxon>Salamandroidea</taxon>
        <taxon>Salamandridae</taxon>
        <taxon>Pleurodelinae</taxon>
        <taxon>Pleurodeles</taxon>
    </lineage>
</organism>
<dbReference type="AlphaFoldDB" id="A0AAV7PIR3"/>
<protein>
    <submittedName>
        <fullName evidence="1">Uncharacterized protein</fullName>
    </submittedName>
</protein>
<accession>A0AAV7PIR3</accession>
<comment type="caution">
    <text evidence="1">The sequence shown here is derived from an EMBL/GenBank/DDBJ whole genome shotgun (WGS) entry which is preliminary data.</text>
</comment>
<sequence>MSSNSLRWLTALVDQVELPYTWDDPKSAIPLPRSCSKSLRDLAEDKRLEDRVDPVAETAPLLPRWSVILRVDLARH</sequence>
<gene>
    <name evidence="1" type="ORF">NDU88_005508</name>
</gene>
<name>A0AAV7PIR3_PLEWA</name>
<keyword evidence="2" id="KW-1185">Reference proteome</keyword>
<proteinExistence type="predicted"/>
<evidence type="ECO:0000313" key="1">
    <source>
        <dbReference type="EMBL" id="KAJ1127104.1"/>
    </source>
</evidence>
<reference evidence="1" key="1">
    <citation type="journal article" date="2022" name="bioRxiv">
        <title>Sequencing and chromosome-scale assembly of the giantPleurodeles waltlgenome.</title>
        <authorList>
            <person name="Brown T."/>
            <person name="Elewa A."/>
            <person name="Iarovenko S."/>
            <person name="Subramanian E."/>
            <person name="Araus A.J."/>
            <person name="Petzold A."/>
            <person name="Susuki M."/>
            <person name="Suzuki K.-i.T."/>
            <person name="Hayashi T."/>
            <person name="Toyoda A."/>
            <person name="Oliveira C."/>
            <person name="Osipova E."/>
            <person name="Leigh N.D."/>
            <person name="Simon A."/>
            <person name="Yun M.H."/>
        </authorList>
    </citation>
    <scope>NUCLEOTIDE SEQUENCE</scope>
    <source>
        <strain evidence="1">20211129_DDA</strain>
        <tissue evidence="1">Liver</tissue>
    </source>
</reference>
<dbReference type="Proteomes" id="UP001066276">
    <property type="component" value="Chromosome 7"/>
</dbReference>
<evidence type="ECO:0000313" key="2">
    <source>
        <dbReference type="Proteomes" id="UP001066276"/>
    </source>
</evidence>